<feature type="domain" description="HTH asnC-type" evidence="4">
    <location>
        <begin position="5"/>
        <end position="66"/>
    </location>
</feature>
<dbReference type="PROSITE" id="PS50956">
    <property type="entry name" value="HTH_ASNC_2"/>
    <property type="match status" value="1"/>
</dbReference>
<dbReference type="RefSeq" id="WP_271284140.1">
    <property type="nucleotide sequence ID" value="NZ_JAMGZK010000054.1"/>
</dbReference>
<evidence type="ECO:0000256" key="3">
    <source>
        <dbReference type="ARBA" id="ARBA00023163"/>
    </source>
</evidence>
<dbReference type="GO" id="GO:0043200">
    <property type="term" value="P:response to amino acid"/>
    <property type="evidence" value="ECO:0007669"/>
    <property type="project" value="TreeGrafter"/>
</dbReference>
<dbReference type="Gene3D" id="1.10.10.10">
    <property type="entry name" value="Winged helix-like DNA-binding domain superfamily/Winged helix DNA-binding domain"/>
    <property type="match status" value="1"/>
</dbReference>
<dbReference type="EMBL" id="JAMGZK010000054">
    <property type="protein sequence ID" value="MCU6666641.1"/>
    <property type="molecule type" value="Genomic_DNA"/>
</dbReference>
<evidence type="ECO:0000256" key="2">
    <source>
        <dbReference type="ARBA" id="ARBA00023125"/>
    </source>
</evidence>
<keyword evidence="6" id="KW-1185">Reference proteome</keyword>
<dbReference type="InterPro" id="IPR036388">
    <property type="entry name" value="WH-like_DNA-bd_sf"/>
</dbReference>
<dbReference type="Proteomes" id="UP001063816">
    <property type="component" value="Unassembled WGS sequence"/>
</dbReference>
<keyword evidence="1" id="KW-0805">Transcription regulation</keyword>
<keyword evidence="3" id="KW-0804">Transcription</keyword>
<dbReference type="InterPro" id="IPR019888">
    <property type="entry name" value="Tscrpt_reg_AsnC-like"/>
</dbReference>
<dbReference type="AlphaFoldDB" id="A0A9J6Q6C4"/>
<dbReference type="InterPro" id="IPR019887">
    <property type="entry name" value="Tscrpt_reg_AsnC/Lrp_C"/>
</dbReference>
<evidence type="ECO:0000259" key="4">
    <source>
        <dbReference type="PROSITE" id="PS50956"/>
    </source>
</evidence>
<dbReference type="PANTHER" id="PTHR30154">
    <property type="entry name" value="LEUCINE-RESPONSIVE REGULATORY PROTEIN"/>
    <property type="match status" value="1"/>
</dbReference>
<dbReference type="InterPro" id="IPR036390">
    <property type="entry name" value="WH_DNA-bd_sf"/>
</dbReference>
<dbReference type="GO" id="GO:0005829">
    <property type="term" value="C:cytosol"/>
    <property type="evidence" value="ECO:0007669"/>
    <property type="project" value="TreeGrafter"/>
</dbReference>
<protein>
    <submittedName>
        <fullName evidence="5">Lrp/AsnC family transcriptional regulator</fullName>
    </submittedName>
</protein>
<comment type="caution">
    <text evidence="5">The sequence shown here is derived from an EMBL/GenBank/DDBJ whole genome shotgun (WGS) entry which is preliminary data.</text>
</comment>
<dbReference type="SUPFAM" id="SSF46785">
    <property type="entry name" value="Winged helix' DNA-binding domain"/>
    <property type="match status" value="1"/>
</dbReference>
<dbReference type="InterPro" id="IPR011008">
    <property type="entry name" value="Dimeric_a/b-barrel"/>
</dbReference>
<evidence type="ECO:0000313" key="5">
    <source>
        <dbReference type="EMBL" id="MCU6666641.1"/>
    </source>
</evidence>
<dbReference type="GO" id="GO:0043565">
    <property type="term" value="F:sequence-specific DNA binding"/>
    <property type="evidence" value="ECO:0007669"/>
    <property type="project" value="InterPro"/>
</dbReference>
<evidence type="ECO:0000313" key="6">
    <source>
        <dbReference type="Proteomes" id="UP001063816"/>
    </source>
</evidence>
<sequence>MDYLIDEIDRQILACLVEDARMSLKVLSGRVGLTSPSTAERLKRLEERGVIQGYSARVNLAALGYTLQALVRVRPLPGLLHKVDSYIQAMPECIESDKVTGEDCFVIRLVVRSIEQLDTLLDGLAEHAQCNTSIVKSSPVKRRLPPM</sequence>
<proteinExistence type="predicted"/>
<evidence type="ECO:0000256" key="1">
    <source>
        <dbReference type="ARBA" id="ARBA00023015"/>
    </source>
</evidence>
<organism evidence="5 6">
    <name type="scientific">Silvania hatchlandensis</name>
    <dbReference type="NCBI Taxonomy" id="2926469"/>
    <lineage>
        <taxon>Bacteria</taxon>
        <taxon>Pseudomonadati</taxon>
        <taxon>Pseudomonadota</taxon>
        <taxon>Gammaproteobacteria</taxon>
        <taxon>Enterobacterales</taxon>
        <taxon>Enterobacteriaceae</taxon>
        <taxon>Silvania</taxon>
    </lineage>
</organism>
<dbReference type="SMART" id="SM00344">
    <property type="entry name" value="HTH_ASNC"/>
    <property type="match status" value="1"/>
</dbReference>
<name>A0A9J6Q6C4_9ENTR</name>
<dbReference type="SUPFAM" id="SSF54909">
    <property type="entry name" value="Dimeric alpha+beta barrel"/>
    <property type="match status" value="1"/>
</dbReference>
<reference evidence="5" key="1">
    <citation type="submission" date="2022-05" db="EMBL/GenBank/DDBJ databases">
        <title>Description of a novel species of Leclercia; Leclercia tamurae and the Proposal for a Novel Genus Silvania gen. nov. Containing Two Novel Species Silvania hatchlandensis sp. nov. and Silvania confinis sp. nov. Isolated from the Rhizosphere of Oak.</title>
        <authorList>
            <person name="Maddock D.W."/>
            <person name="Brady C.L."/>
            <person name="Denman S."/>
            <person name="Arnold D."/>
        </authorList>
    </citation>
    <scope>NUCLEOTIDE SEQUENCE</scope>
    <source>
        <strain evidence="5">H19S6</strain>
    </source>
</reference>
<accession>A0A9J6Q6C4</accession>
<dbReference type="InterPro" id="IPR000485">
    <property type="entry name" value="AsnC-type_HTH_dom"/>
</dbReference>
<dbReference type="PANTHER" id="PTHR30154:SF51">
    <property type="entry name" value="ASNC-FAMILY TRANSCRIPTIONAL REGULATORY PROTEIN"/>
    <property type="match status" value="1"/>
</dbReference>
<dbReference type="Pfam" id="PF01037">
    <property type="entry name" value="AsnC_trans_reg"/>
    <property type="match status" value="1"/>
</dbReference>
<gene>
    <name evidence="5" type="ORF">M8014_20090</name>
</gene>
<dbReference type="Gene3D" id="3.30.70.920">
    <property type="match status" value="1"/>
</dbReference>
<keyword evidence="2" id="KW-0238">DNA-binding</keyword>
<dbReference type="PRINTS" id="PR00033">
    <property type="entry name" value="HTHASNC"/>
</dbReference>
<dbReference type="Pfam" id="PF13412">
    <property type="entry name" value="HTH_24"/>
    <property type="match status" value="1"/>
</dbReference>